<name>A0ABR1AVP1_POLSC</name>
<evidence type="ECO:0000313" key="14">
    <source>
        <dbReference type="Proteomes" id="UP001359485"/>
    </source>
</evidence>
<accession>A0ABR1AVP1</accession>
<keyword evidence="7" id="KW-0735">Signal-anchor</keyword>
<evidence type="ECO:0000313" key="13">
    <source>
        <dbReference type="EMBL" id="KAK6628015.1"/>
    </source>
</evidence>
<comment type="subcellular location">
    <subcellularLocation>
        <location evidence="2">Cell membrane</location>
        <location evidence="2">Sarcolemma</location>
        <topology evidence="2">Single-pass type II membrane protein</topology>
    </subcellularLocation>
    <subcellularLocation>
        <location evidence="1">Cytoplasm</location>
        <location evidence="1">Cytoskeleton</location>
    </subcellularLocation>
</comment>
<dbReference type="InterPro" id="IPR006875">
    <property type="entry name" value="Sarcoglycan"/>
</dbReference>
<evidence type="ECO:0000256" key="2">
    <source>
        <dbReference type="ARBA" id="ARBA00004274"/>
    </source>
</evidence>
<evidence type="ECO:0000256" key="5">
    <source>
        <dbReference type="ARBA" id="ARBA00022490"/>
    </source>
</evidence>
<evidence type="ECO:0000256" key="9">
    <source>
        <dbReference type="ARBA" id="ARBA00023136"/>
    </source>
</evidence>
<dbReference type="Proteomes" id="UP001359485">
    <property type="component" value="Unassembled WGS sequence"/>
</dbReference>
<evidence type="ECO:0000256" key="12">
    <source>
        <dbReference type="ARBA" id="ARBA00023212"/>
    </source>
</evidence>
<organism evidence="13 14">
    <name type="scientific">Polyplax serrata</name>
    <name type="common">Common mouse louse</name>
    <dbReference type="NCBI Taxonomy" id="468196"/>
    <lineage>
        <taxon>Eukaryota</taxon>
        <taxon>Metazoa</taxon>
        <taxon>Ecdysozoa</taxon>
        <taxon>Arthropoda</taxon>
        <taxon>Hexapoda</taxon>
        <taxon>Insecta</taxon>
        <taxon>Pterygota</taxon>
        <taxon>Neoptera</taxon>
        <taxon>Paraneoptera</taxon>
        <taxon>Psocodea</taxon>
        <taxon>Troctomorpha</taxon>
        <taxon>Phthiraptera</taxon>
        <taxon>Anoplura</taxon>
        <taxon>Polyplacidae</taxon>
        <taxon>Polyplax</taxon>
    </lineage>
</organism>
<evidence type="ECO:0000256" key="4">
    <source>
        <dbReference type="ARBA" id="ARBA00022475"/>
    </source>
</evidence>
<evidence type="ECO:0000256" key="7">
    <source>
        <dbReference type="ARBA" id="ARBA00022968"/>
    </source>
</evidence>
<dbReference type="EMBL" id="JAWJWF010000045">
    <property type="protein sequence ID" value="KAK6628015.1"/>
    <property type="molecule type" value="Genomic_DNA"/>
</dbReference>
<evidence type="ECO:0000256" key="10">
    <source>
        <dbReference type="ARBA" id="ARBA00023157"/>
    </source>
</evidence>
<comment type="similarity">
    <text evidence="3">Belongs to the sarcoglycan beta/delta/gamma/zeta family.</text>
</comment>
<evidence type="ECO:0000256" key="1">
    <source>
        <dbReference type="ARBA" id="ARBA00004245"/>
    </source>
</evidence>
<protein>
    <recommendedName>
        <fullName evidence="15">Delta-sarcoglycan</fullName>
    </recommendedName>
</protein>
<keyword evidence="10" id="KW-1015">Disulfide bond</keyword>
<reference evidence="13 14" key="1">
    <citation type="submission" date="2023-09" db="EMBL/GenBank/DDBJ databases">
        <title>Genomes of two closely related lineages of the louse Polyplax serrata with different host specificities.</title>
        <authorList>
            <person name="Martinu J."/>
            <person name="Tarabai H."/>
            <person name="Stefka J."/>
            <person name="Hypsa V."/>
        </authorList>
    </citation>
    <scope>NUCLEOTIDE SEQUENCE [LARGE SCALE GENOMIC DNA]</scope>
    <source>
        <strain evidence="13">98ZLc_SE</strain>
    </source>
</reference>
<keyword evidence="12" id="KW-0206">Cytoskeleton</keyword>
<keyword evidence="8" id="KW-1133">Transmembrane helix</keyword>
<gene>
    <name evidence="13" type="ORF">RUM44_010497</name>
</gene>
<dbReference type="PANTHER" id="PTHR12939">
    <property type="entry name" value="SARCOGLYCAN"/>
    <property type="match status" value="1"/>
</dbReference>
<evidence type="ECO:0000256" key="6">
    <source>
        <dbReference type="ARBA" id="ARBA00022692"/>
    </source>
</evidence>
<comment type="caution">
    <text evidence="13">The sequence shown here is derived from an EMBL/GenBank/DDBJ whole genome shotgun (WGS) entry which is preliminary data.</text>
</comment>
<keyword evidence="9" id="KW-0472">Membrane</keyword>
<keyword evidence="14" id="KW-1185">Reference proteome</keyword>
<evidence type="ECO:0008006" key="15">
    <source>
        <dbReference type="Google" id="ProtNLM"/>
    </source>
</evidence>
<keyword evidence="4" id="KW-1003">Cell membrane</keyword>
<keyword evidence="6" id="KW-0812">Transmembrane</keyword>
<evidence type="ECO:0000256" key="11">
    <source>
        <dbReference type="ARBA" id="ARBA00023180"/>
    </source>
</evidence>
<evidence type="ECO:0000256" key="8">
    <source>
        <dbReference type="ARBA" id="ARBA00022989"/>
    </source>
</evidence>
<sequence>MCVYNVLYSILKFQEGMGQLRIIPGGLQLSGQAVVLDSLIASNLRSRKGQPITIESSRNFTVTTRDSNGRVTSRIVLDKDKLECLSRSFKILNAKGSVLFSANDDEVVVGAEELRVTGDGGAVFDGSVQTPLIKAASGSELKLESPTRSLEMKAPLGVAIESRAGDISASCLTDLKLQSLDGAIRFDSENVYFSKLRKVNPTSAESSRSSRNEFIPPNSRQSNLGVTYSIYQLCACENGRLFLAPPYGFCAADDNTICR</sequence>
<dbReference type="PANTHER" id="PTHR12939:SF10">
    <property type="entry name" value="EG:4F1.1 PROTEIN"/>
    <property type="match status" value="1"/>
</dbReference>
<dbReference type="InterPro" id="IPR039972">
    <property type="entry name" value="Sarcoglycan_gamma/delta/zeta"/>
</dbReference>
<keyword evidence="5" id="KW-0963">Cytoplasm</keyword>
<dbReference type="Pfam" id="PF04790">
    <property type="entry name" value="Sarcoglycan_1"/>
    <property type="match status" value="1"/>
</dbReference>
<keyword evidence="11" id="KW-0325">Glycoprotein</keyword>
<evidence type="ECO:0000256" key="3">
    <source>
        <dbReference type="ARBA" id="ARBA00007574"/>
    </source>
</evidence>
<proteinExistence type="inferred from homology"/>